<keyword evidence="4" id="KW-0342">GTP-binding</keyword>
<dbReference type="EMBL" id="BLLK01000029">
    <property type="protein sequence ID" value="GFH48640.1"/>
    <property type="molecule type" value="Genomic_DNA"/>
</dbReference>
<dbReference type="SUPFAM" id="SSF90002">
    <property type="entry name" value="Hypothetical protein YjiA, C-terminal domain"/>
    <property type="match status" value="1"/>
</dbReference>
<evidence type="ECO:0000256" key="1">
    <source>
        <dbReference type="ARBA" id="ARBA00022741"/>
    </source>
</evidence>
<keyword evidence="2" id="KW-0378">Hydrolase</keyword>
<dbReference type="CDD" id="cd03112">
    <property type="entry name" value="CobW-like"/>
    <property type="match status" value="1"/>
</dbReference>
<dbReference type="Pfam" id="PF02492">
    <property type="entry name" value="cobW"/>
    <property type="match status" value="1"/>
</dbReference>
<feature type="domain" description="CobW/HypB/UreG nucleotide-binding" evidence="8">
    <location>
        <begin position="38"/>
        <end position="245"/>
    </location>
</feature>
<reference evidence="10 11" key="1">
    <citation type="journal article" date="2021" name="Sci. Rep.">
        <title>The genome of the diatom Chaetoceros tenuissimus carries an ancient integrated fragment of an extant virus.</title>
        <authorList>
            <person name="Hongo Y."/>
            <person name="Kimura K."/>
            <person name="Takaki Y."/>
            <person name="Yoshida Y."/>
            <person name="Baba S."/>
            <person name="Kobayashi G."/>
            <person name="Nagasaki K."/>
            <person name="Hano T."/>
            <person name="Tomaru Y."/>
        </authorList>
    </citation>
    <scope>NUCLEOTIDE SEQUENCE [LARGE SCALE GENOMIC DNA]</scope>
    <source>
        <strain evidence="10 11">NIES-3715</strain>
    </source>
</reference>
<dbReference type="InterPro" id="IPR036627">
    <property type="entry name" value="CobW-likC_sf"/>
</dbReference>
<evidence type="ECO:0000256" key="2">
    <source>
        <dbReference type="ARBA" id="ARBA00022801"/>
    </source>
</evidence>
<evidence type="ECO:0000313" key="11">
    <source>
        <dbReference type="Proteomes" id="UP001054902"/>
    </source>
</evidence>
<dbReference type="Gene3D" id="3.40.50.300">
    <property type="entry name" value="P-loop containing nucleotide triphosphate hydrolases"/>
    <property type="match status" value="1"/>
</dbReference>
<dbReference type="PANTHER" id="PTHR13748:SF31">
    <property type="entry name" value="ZINC-REGULATED GTPASE METALLOPROTEIN ACTIVATOR 1A-RELATED"/>
    <property type="match status" value="1"/>
</dbReference>
<sequence>MSDESIYSDDEIPMLVPFDENKEELVEQPVPLGLPAVPVTILTGFLGSGKTSLIQYILQSPDHGKKIAVIENEFSGMSAANPTSKANGSLAEKEGLSIETLIARDGSDNSNLTDLIELPNGCICCTVKDSLVETLENLIDKKRELDYIIIECSGMANPGPIASIFWLDDTLESRIRLDGIVTCVDARNIEMQLHETSSKIEGNNGGDEAAQQIAYADRIIVNKIDLLQKEEAQDHLQNVMNTIRSINSTALIKTTSFSRVDDLTWILDSNCFDVEKAQNLESSLSKGSVFQNPDIDDDIPLCAPCTTENHSHTNTITTIALIEKGSVCIKKMNTWLASILWPDQDKDDKILTAELKELERLGKITTEELMERNKRDEVERTMMIFRVKGILSANCSEYADIDDEEYKGFLSENGVDSRKYLVQGVNDLWDINPMKLSEGWKSDEDRLCKLVLIGRNLDSSTLGAGFKACIV</sequence>
<proteinExistence type="inferred from homology"/>
<evidence type="ECO:0000256" key="6">
    <source>
        <dbReference type="ARBA" id="ARBA00034320"/>
    </source>
</evidence>
<name>A0AAD3CP25_9STRA</name>
<evidence type="ECO:0000256" key="5">
    <source>
        <dbReference type="ARBA" id="ARBA00023186"/>
    </source>
</evidence>
<dbReference type="PANTHER" id="PTHR13748">
    <property type="entry name" value="COBW-RELATED"/>
    <property type="match status" value="1"/>
</dbReference>
<dbReference type="InterPro" id="IPR027417">
    <property type="entry name" value="P-loop_NTPase"/>
</dbReference>
<evidence type="ECO:0000256" key="3">
    <source>
        <dbReference type="ARBA" id="ARBA00022833"/>
    </source>
</evidence>
<organism evidence="10 11">
    <name type="scientific">Chaetoceros tenuissimus</name>
    <dbReference type="NCBI Taxonomy" id="426638"/>
    <lineage>
        <taxon>Eukaryota</taxon>
        <taxon>Sar</taxon>
        <taxon>Stramenopiles</taxon>
        <taxon>Ochrophyta</taxon>
        <taxon>Bacillariophyta</taxon>
        <taxon>Coscinodiscophyceae</taxon>
        <taxon>Chaetocerotophycidae</taxon>
        <taxon>Chaetocerotales</taxon>
        <taxon>Chaetocerotaceae</taxon>
        <taxon>Chaetoceros</taxon>
    </lineage>
</organism>
<comment type="catalytic activity">
    <reaction evidence="7">
        <text>GTP + H2O = GDP + phosphate + H(+)</text>
        <dbReference type="Rhea" id="RHEA:19669"/>
        <dbReference type="ChEBI" id="CHEBI:15377"/>
        <dbReference type="ChEBI" id="CHEBI:15378"/>
        <dbReference type="ChEBI" id="CHEBI:37565"/>
        <dbReference type="ChEBI" id="CHEBI:43474"/>
        <dbReference type="ChEBI" id="CHEBI:58189"/>
    </reaction>
    <physiologicalReaction direction="left-to-right" evidence="7">
        <dbReference type="Rhea" id="RHEA:19670"/>
    </physiologicalReaction>
</comment>
<evidence type="ECO:0000256" key="4">
    <source>
        <dbReference type="ARBA" id="ARBA00023134"/>
    </source>
</evidence>
<feature type="domain" description="CobW C-terminal" evidence="9">
    <location>
        <begin position="406"/>
        <end position="469"/>
    </location>
</feature>
<dbReference type="InterPro" id="IPR051316">
    <property type="entry name" value="Zinc-reg_GTPase_activator"/>
</dbReference>
<keyword evidence="1" id="KW-0547">Nucleotide-binding</keyword>
<dbReference type="GO" id="GO:0005737">
    <property type="term" value="C:cytoplasm"/>
    <property type="evidence" value="ECO:0007669"/>
    <property type="project" value="TreeGrafter"/>
</dbReference>
<keyword evidence="3" id="KW-0862">Zinc</keyword>
<dbReference type="InterPro" id="IPR011629">
    <property type="entry name" value="CobW-like_C"/>
</dbReference>
<dbReference type="Pfam" id="PF07683">
    <property type="entry name" value="CobW_C"/>
    <property type="match status" value="1"/>
</dbReference>
<dbReference type="SUPFAM" id="SSF52540">
    <property type="entry name" value="P-loop containing nucleoside triphosphate hydrolases"/>
    <property type="match status" value="1"/>
</dbReference>
<comment type="caution">
    <text evidence="10">The sequence shown here is derived from an EMBL/GenBank/DDBJ whole genome shotgun (WGS) entry which is preliminary data.</text>
</comment>
<dbReference type="GO" id="GO:0016787">
    <property type="term" value="F:hydrolase activity"/>
    <property type="evidence" value="ECO:0007669"/>
    <property type="project" value="UniProtKB-KW"/>
</dbReference>
<dbReference type="Proteomes" id="UP001054902">
    <property type="component" value="Unassembled WGS sequence"/>
</dbReference>
<accession>A0AAD3CP25</accession>
<dbReference type="AlphaFoldDB" id="A0AAD3CP25"/>
<dbReference type="Gene3D" id="3.30.1220.10">
    <property type="entry name" value="CobW-like, C-terminal domain"/>
    <property type="match status" value="1"/>
</dbReference>
<protein>
    <recommendedName>
        <fullName evidence="12">CobW C-terminal domain-containing protein</fullName>
    </recommendedName>
</protein>
<keyword evidence="5" id="KW-0143">Chaperone</keyword>
<gene>
    <name evidence="10" type="ORF">CTEN210_05116</name>
</gene>
<evidence type="ECO:0000256" key="7">
    <source>
        <dbReference type="ARBA" id="ARBA00049117"/>
    </source>
</evidence>
<evidence type="ECO:0000259" key="9">
    <source>
        <dbReference type="Pfam" id="PF07683"/>
    </source>
</evidence>
<evidence type="ECO:0000259" key="8">
    <source>
        <dbReference type="Pfam" id="PF02492"/>
    </source>
</evidence>
<evidence type="ECO:0008006" key="12">
    <source>
        <dbReference type="Google" id="ProtNLM"/>
    </source>
</evidence>
<comment type="similarity">
    <text evidence="6">Belongs to the SIMIBI class G3E GTPase family. ZNG1 subfamily.</text>
</comment>
<dbReference type="GO" id="GO:0005525">
    <property type="term" value="F:GTP binding"/>
    <property type="evidence" value="ECO:0007669"/>
    <property type="project" value="UniProtKB-KW"/>
</dbReference>
<dbReference type="InterPro" id="IPR003495">
    <property type="entry name" value="CobW/HypB/UreG_nucleotide-bd"/>
</dbReference>
<evidence type="ECO:0000313" key="10">
    <source>
        <dbReference type="EMBL" id="GFH48640.1"/>
    </source>
</evidence>
<keyword evidence="11" id="KW-1185">Reference proteome</keyword>